<dbReference type="Gene3D" id="1.20.90.10">
    <property type="entry name" value="Phospholipase A2 domain"/>
    <property type="match status" value="1"/>
</dbReference>
<dbReference type="GeneID" id="25567510"/>
<dbReference type="GO" id="GO:0006644">
    <property type="term" value="P:phospholipid metabolic process"/>
    <property type="evidence" value="ECO:0007669"/>
    <property type="project" value="InterPro"/>
</dbReference>
<dbReference type="Proteomes" id="UP000054408">
    <property type="component" value="Unassembled WGS sequence"/>
</dbReference>
<evidence type="ECO:0000313" key="3">
    <source>
        <dbReference type="EMBL" id="KNC53426.1"/>
    </source>
</evidence>
<dbReference type="EMBL" id="GL349481">
    <property type="protein sequence ID" value="KNC53426.1"/>
    <property type="molecule type" value="Genomic_DNA"/>
</dbReference>
<protein>
    <submittedName>
        <fullName evidence="3">Group XIIA secretory phospholipase A2</fullName>
    </submittedName>
</protein>
<dbReference type="GO" id="GO:0050482">
    <property type="term" value="P:arachidonate secretion"/>
    <property type="evidence" value="ECO:0007669"/>
    <property type="project" value="InterPro"/>
</dbReference>
<feature type="signal peptide" evidence="2">
    <location>
        <begin position="1"/>
        <end position="26"/>
    </location>
</feature>
<dbReference type="Pfam" id="PF06951">
    <property type="entry name" value="PLA2G12"/>
    <property type="match status" value="1"/>
</dbReference>
<dbReference type="AlphaFoldDB" id="A0A0L0DN24"/>
<evidence type="ECO:0000256" key="1">
    <source>
        <dbReference type="SAM" id="MobiDB-lite"/>
    </source>
</evidence>
<reference evidence="3 4" key="1">
    <citation type="submission" date="2010-05" db="EMBL/GenBank/DDBJ databases">
        <title>The Genome Sequence of Thecamonas trahens ATCC 50062.</title>
        <authorList>
            <consortium name="The Broad Institute Genome Sequencing Platform"/>
            <person name="Russ C."/>
            <person name="Cuomo C."/>
            <person name="Shea T."/>
            <person name="Young S.K."/>
            <person name="Zeng Q."/>
            <person name="Koehrsen M."/>
            <person name="Haas B."/>
            <person name="Borodovsky M."/>
            <person name="Guigo R."/>
            <person name="Alvarado L."/>
            <person name="Berlin A."/>
            <person name="Bochicchio J."/>
            <person name="Borenstein D."/>
            <person name="Chapman S."/>
            <person name="Chen Z."/>
            <person name="Freedman E."/>
            <person name="Gellesch M."/>
            <person name="Goldberg J."/>
            <person name="Griggs A."/>
            <person name="Gujja S."/>
            <person name="Heilman E."/>
            <person name="Heiman D."/>
            <person name="Hepburn T."/>
            <person name="Howarth C."/>
            <person name="Jen D."/>
            <person name="Larson L."/>
            <person name="Mehta T."/>
            <person name="Park D."/>
            <person name="Pearson M."/>
            <person name="Roberts A."/>
            <person name="Saif S."/>
            <person name="Shenoy N."/>
            <person name="Sisk P."/>
            <person name="Stolte C."/>
            <person name="Sykes S."/>
            <person name="Thomson T."/>
            <person name="Walk T."/>
            <person name="White J."/>
            <person name="Yandava C."/>
            <person name="Burger G."/>
            <person name="Gray M.W."/>
            <person name="Holland P.W.H."/>
            <person name="King N."/>
            <person name="Lang F.B.F."/>
            <person name="Roger A.J."/>
            <person name="Ruiz-Trillo I."/>
            <person name="Lander E."/>
            <person name="Nusbaum C."/>
        </authorList>
    </citation>
    <scope>NUCLEOTIDE SEQUENCE [LARGE SCALE GENOMIC DNA]</scope>
    <source>
        <strain evidence="3 4">ATCC 50062</strain>
    </source>
</reference>
<sequence length="221" mass="22839">MTSLRSSSAALPLALVLALALVLTFALGPQAVAGGGGLDDFKEIGDGIERILRAREAASSGGGSGAGQTRRSRTKTTTSSTDDHIRQALGDLGLTSGCEFRCPGGLKYSARPNHTPEANGCGTGPMRVPETLVDFTPCCNEHDVCYHTCGSSKAACDNEFTACMDSLCHSSGLSESDVGICHAQGRIFGLAVAYGGCTPYLDSQGDACLCHNPEDAYKGDL</sequence>
<dbReference type="PANTHER" id="PTHR12824">
    <property type="entry name" value="GROUP XII SECRETORY PHOSPHOLIPASE A2 FAMILY MEMBER"/>
    <property type="match status" value="1"/>
</dbReference>
<organism evidence="3 4">
    <name type="scientific">Thecamonas trahens ATCC 50062</name>
    <dbReference type="NCBI Taxonomy" id="461836"/>
    <lineage>
        <taxon>Eukaryota</taxon>
        <taxon>Apusozoa</taxon>
        <taxon>Apusomonadida</taxon>
        <taxon>Apusomonadidae</taxon>
        <taxon>Thecamonas</taxon>
    </lineage>
</organism>
<gene>
    <name evidence="3" type="ORF">AMSG_08934</name>
</gene>
<dbReference type="GO" id="GO:0005509">
    <property type="term" value="F:calcium ion binding"/>
    <property type="evidence" value="ECO:0007669"/>
    <property type="project" value="InterPro"/>
</dbReference>
<dbReference type="PANTHER" id="PTHR12824:SF8">
    <property type="entry name" value="GXIVSPLA2, ISOFORM A"/>
    <property type="match status" value="1"/>
</dbReference>
<dbReference type="GO" id="GO:0005576">
    <property type="term" value="C:extracellular region"/>
    <property type="evidence" value="ECO:0007669"/>
    <property type="project" value="InterPro"/>
</dbReference>
<dbReference type="InterPro" id="IPR036444">
    <property type="entry name" value="PLipase_A2_dom_sf"/>
</dbReference>
<dbReference type="OrthoDB" id="3935740at2759"/>
<feature type="region of interest" description="Disordered" evidence="1">
    <location>
        <begin position="55"/>
        <end position="85"/>
    </location>
</feature>
<dbReference type="GO" id="GO:0016042">
    <property type="term" value="P:lipid catabolic process"/>
    <property type="evidence" value="ECO:0007669"/>
    <property type="project" value="InterPro"/>
</dbReference>
<feature type="chain" id="PRO_5005537588" evidence="2">
    <location>
        <begin position="27"/>
        <end position="221"/>
    </location>
</feature>
<evidence type="ECO:0000256" key="2">
    <source>
        <dbReference type="SAM" id="SignalP"/>
    </source>
</evidence>
<proteinExistence type="predicted"/>
<keyword evidence="4" id="KW-1185">Reference proteome</keyword>
<dbReference type="GO" id="GO:0004623">
    <property type="term" value="F:phospholipase A2 activity"/>
    <property type="evidence" value="ECO:0007669"/>
    <property type="project" value="InterPro"/>
</dbReference>
<evidence type="ECO:0000313" key="4">
    <source>
        <dbReference type="Proteomes" id="UP000054408"/>
    </source>
</evidence>
<dbReference type="SUPFAM" id="SSF48619">
    <property type="entry name" value="Phospholipase A2, PLA2"/>
    <property type="match status" value="1"/>
</dbReference>
<accession>A0A0L0DN24</accession>
<dbReference type="eggNOG" id="ENOG502QU22">
    <property type="taxonomic scope" value="Eukaryota"/>
</dbReference>
<dbReference type="RefSeq" id="XP_013754463.1">
    <property type="nucleotide sequence ID" value="XM_013899009.1"/>
</dbReference>
<dbReference type="InterPro" id="IPR010711">
    <property type="entry name" value="PLA2G12"/>
</dbReference>
<name>A0A0L0DN24_THETB</name>
<keyword evidence="2" id="KW-0732">Signal</keyword>
<dbReference type="STRING" id="461836.A0A0L0DN24"/>